<evidence type="ECO:0000259" key="2">
    <source>
        <dbReference type="Pfam" id="PF22891"/>
    </source>
</evidence>
<dbReference type="InterPro" id="IPR036612">
    <property type="entry name" value="KH_dom_type_1_sf"/>
</dbReference>
<organism evidence="3 4">
    <name type="scientific">Carnegiea gigantea</name>
    <dbReference type="NCBI Taxonomy" id="171969"/>
    <lineage>
        <taxon>Eukaryota</taxon>
        <taxon>Viridiplantae</taxon>
        <taxon>Streptophyta</taxon>
        <taxon>Embryophyta</taxon>
        <taxon>Tracheophyta</taxon>
        <taxon>Spermatophyta</taxon>
        <taxon>Magnoliopsida</taxon>
        <taxon>eudicotyledons</taxon>
        <taxon>Gunneridae</taxon>
        <taxon>Pentapetalae</taxon>
        <taxon>Caryophyllales</taxon>
        <taxon>Cactineae</taxon>
        <taxon>Cactaceae</taxon>
        <taxon>Cactoideae</taxon>
        <taxon>Echinocereeae</taxon>
        <taxon>Carnegiea</taxon>
    </lineage>
</organism>
<dbReference type="Pfam" id="PF22891">
    <property type="entry name" value="KH_PNO1_2nd"/>
    <property type="match status" value="1"/>
</dbReference>
<comment type="caution">
    <text evidence="3">The sequence shown here is derived from an EMBL/GenBank/DDBJ whole genome shotgun (WGS) entry which is preliminary data.</text>
</comment>
<gene>
    <name evidence="3" type="ORF">Cgig2_004125</name>
</gene>
<dbReference type="Proteomes" id="UP001153076">
    <property type="component" value="Unassembled WGS sequence"/>
</dbReference>
<name>A0A9Q1QQX7_9CARY</name>
<accession>A0A9Q1QQX7</accession>
<dbReference type="AlphaFoldDB" id="A0A9Q1QQX7"/>
<keyword evidence="4" id="KW-1185">Reference proteome</keyword>
<dbReference type="Gene3D" id="3.30.1370.10">
    <property type="entry name" value="K Homology domain, type 1"/>
    <property type="match status" value="1"/>
</dbReference>
<evidence type="ECO:0000313" key="4">
    <source>
        <dbReference type="Proteomes" id="UP001153076"/>
    </source>
</evidence>
<dbReference type="PANTHER" id="PTHR12826:SF13">
    <property type="entry name" value="RNA-BINDING PROTEIN PNO1"/>
    <property type="match status" value="1"/>
</dbReference>
<dbReference type="OrthoDB" id="1932641at2759"/>
<dbReference type="GO" id="GO:0005634">
    <property type="term" value="C:nucleus"/>
    <property type="evidence" value="ECO:0007669"/>
    <property type="project" value="TreeGrafter"/>
</dbReference>
<evidence type="ECO:0000313" key="3">
    <source>
        <dbReference type="EMBL" id="KAJ8449070.1"/>
    </source>
</evidence>
<dbReference type="GO" id="GO:0003723">
    <property type="term" value="F:RNA binding"/>
    <property type="evidence" value="ECO:0007669"/>
    <property type="project" value="UniProtKB-KW"/>
</dbReference>
<dbReference type="SUPFAM" id="SSF54791">
    <property type="entry name" value="Eukaryotic type KH-domain (KH-domain type I)"/>
    <property type="match status" value="1"/>
</dbReference>
<protein>
    <recommendedName>
        <fullName evidence="2">PNO1 second type I KH domain-containing protein</fullName>
    </recommendedName>
</protein>
<dbReference type="PANTHER" id="PTHR12826">
    <property type="entry name" value="RIBONUCLEASE Y"/>
    <property type="match status" value="1"/>
</dbReference>
<dbReference type="InterPro" id="IPR055211">
    <property type="entry name" value="KH_PNO1_2nd"/>
</dbReference>
<proteinExistence type="predicted"/>
<evidence type="ECO:0000256" key="1">
    <source>
        <dbReference type="ARBA" id="ARBA00022884"/>
    </source>
</evidence>
<reference evidence="3" key="1">
    <citation type="submission" date="2022-04" db="EMBL/GenBank/DDBJ databases">
        <title>Carnegiea gigantea Genome sequencing and assembly v2.</title>
        <authorList>
            <person name="Copetti D."/>
            <person name="Sanderson M.J."/>
            <person name="Burquez A."/>
            <person name="Wojciechowski M.F."/>
        </authorList>
    </citation>
    <scope>NUCLEOTIDE SEQUENCE</scope>
    <source>
        <strain evidence="3">SGP5-SGP5p</strain>
        <tissue evidence="3">Aerial part</tissue>
    </source>
</reference>
<feature type="domain" description="PNO1 second type I KH" evidence="2">
    <location>
        <begin position="97"/>
        <end position="177"/>
    </location>
</feature>
<sequence>MLAKENQYCKVRVPTQRYKALKNVWKDHIYRPIYEQMKIDTRMNLRTGTVELKIRPGTPDTSNLLKCQYFVHAFMLGFDVSDAEILLKDDDFYVASFDTKDMWTPSGDHLSRATSGLCFEEGKIKSAIEKATRTKIVAQLENACVHILGADADIIPARDALCHLIFESPAGSFHSRL</sequence>
<keyword evidence="1" id="KW-0694">RNA-binding</keyword>
<dbReference type="EMBL" id="JAKOGI010000025">
    <property type="protein sequence ID" value="KAJ8449070.1"/>
    <property type="molecule type" value="Genomic_DNA"/>
</dbReference>